<accession>A0A125DMF7</accession>
<evidence type="ECO:0000313" key="2">
    <source>
        <dbReference type="Proteomes" id="UP000060630"/>
    </source>
</evidence>
<dbReference type="AlphaFoldDB" id="A0A125DMF7"/>
<sequence>MVDVKATFAKFGDEYNEFHRIESPPFRRPDLCAFVLLETLAPEEDAGMDMVSAARHDHIWLQTDIEKLSANATEEDIRTLARCGVRYDAEYDCLTMFV</sequence>
<name>A0A125DMF7_9BURK</name>
<reference evidence="1 2" key="1">
    <citation type="submission" date="2015-11" db="EMBL/GenBank/DDBJ databases">
        <title>Expanding the genomic diversity of Burkholderia species for the development of highly accurate diagnostics.</title>
        <authorList>
            <person name="Sahl J."/>
            <person name="Keim P."/>
            <person name="Wagner D."/>
        </authorList>
    </citation>
    <scope>NUCLEOTIDE SEQUENCE [LARGE SCALE GENOMIC DNA]</scope>
    <source>
        <strain evidence="1 2">MSMB2087WGS</strain>
    </source>
</reference>
<proteinExistence type="predicted"/>
<gene>
    <name evidence="1" type="ORF">WL29_22950</name>
</gene>
<protein>
    <submittedName>
        <fullName evidence="1">Uncharacterized protein</fullName>
    </submittedName>
</protein>
<dbReference type="Proteomes" id="UP000060630">
    <property type="component" value="Unassembled WGS sequence"/>
</dbReference>
<dbReference type="EMBL" id="LPHD01000049">
    <property type="protein sequence ID" value="KWA84222.1"/>
    <property type="molecule type" value="Genomic_DNA"/>
</dbReference>
<evidence type="ECO:0000313" key="1">
    <source>
        <dbReference type="EMBL" id="KWA84222.1"/>
    </source>
</evidence>
<comment type="caution">
    <text evidence="1">The sequence shown here is derived from an EMBL/GenBank/DDBJ whole genome shotgun (WGS) entry which is preliminary data.</text>
</comment>
<organism evidence="1 2">
    <name type="scientific">Burkholderia ubonensis</name>
    <dbReference type="NCBI Taxonomy" id="101571"/>
    <lineage>
        <taxon>Bacteria</taxon>
        <taxon>Pseudomonadati</taxon>
        <taxon>Pseudomonadota</taxon>
        <taxon>Betaproteobacteria</taxon>
        <taxon>Burkholderiales</taxon>
        <taxon>Burkholderiaceae</taxon>
        <taxon>Burkholderia</taxon>
        <taxon>Burkholderia cepacia complex</taxon>
    </lineage>
</organism>